<evidence type="ECO:0000256" key="1">
    <source>
        <dbReference type="SAM" id="MobiDB-lite"/>
    </source>
</evidence>
<evidence type="ECO:0000259" key="2">
    <source>
        <dbReference type="SMART" id="SM01007"/>
    </source>
</evidence>
<sequence length="329" mass="35238">MSLTSRTSGSMRQHGKVDGKECNKLSLPTLSSMTEPASPNSDGLQQLAHVSRQLGGNKAFVQGGGGNTSFKNDARCMWVKASGSELAHVSPDQGFVAVDYTGIRDGLSACGSEADYTGLVRSAILPAPETSKARPSIEAGFHALLGPCVLHSHSVLTNLLACAKEGVALTEAILPQAVWVPYASPGLPVTQSVMAKIIAQQALANGIAILLLQNHGLVVAAHTPDAAWQLHETVNETVRSHFRLPPPVVEEAPFCAADAEHLLFPDQAVYLGHETLRLSKAGEETQQAYNYLRQTMHELGLTPNFLPVEEADFLLNMEAEKYRQKVAKS</sequence>
<dbReference type="Gene3D" id="3.40.225.10">
    <property type="entry name" value="Class II aldolase/adducin N-terminal domain"/>
    <property type="match status" value="1"/>
</dbReference>
<evidence type="ECO:0000313" key="4">
    <source>
        <dbReference type="Proteomes" id="UP000657200"/>
    </source>
</evidence>
<dbReference type="EMBL" id="WOTE01000006">
    <property type="protein sequence ID" value="NHO40058.1"/>
    <property type="molecule type" value="Genomic_DNA"/>
</dbReference>
<feature type="compositionally biased region" description="Polar residues" evidence="1">
    <location>
        <begin position="1"/>
        <end position="11"/>
    </location>
</feature>
<dbReference type="SUPFAM" id="SSF53639">
    <property type="entry name" value="AraD/HMP-PK domain-like"/>
    <property type="match status" value="1"/>
</dbReference>
<dbReference type="Pfam" id="PF00596">
    <property type="entry name" value="Aldolase_II"/>
    <property type="match status" value="1"/>
</dbReference>
<dbReference type="SMART" id="SM01007">
    <property type="entry name" value="Aldolase_II"/>
    <property type="match status" value="1"/>
</dbReference>
<keyword evidence="4" id="KW-1185">Reference proteome</keyword>
<reference evidence="3 4" key="1">
    <citation type="journal article" date="2020" name="Int. J. Syst. Evol. Microbiol.">
        <title>Novel acetic acid bacteria from cider fermentations: Acetobacter conturbans sp. nov. and Acetobacter fallax sp. nov.</title>
        <authorList>
            <person name="Sombolestani A.S."/>
            <person name="Cleenwerck I."/>
            <person name="Cnockaert M."/>
            <person name="Borremans W."/>
            <person name="Wieme A.D."/>
            <person name="De Vuyst L."/>
            <person name="Vandamme P."/>
        </authorList>
    </citation>
    <scope>NUCLEOTIDE SEQUENCE [LARGE SCALE GENOMIC DNA]</scope>
    <source>
        <strain evidence="3 4">LMG 23848</strain>
    </source>
</reference>
<organism evidence="3 4">
    <name type="scientific">Acetobacter ghanensis</name>
    <dbReference type="NCBI Taxonomy" id="431306"/>
    <lineage>
        <taxon>Bacteria</taxon>
        <taxon>Pseudomonadati</taxon>
        <taxon>Pseudomonadota</taxon>
        <taxon>Alphaproteobacteria</taxon>
        <taxon>Acetobacterales</taxon>
        <taxon>Acetobacteraceae</taxon>
        <taxon>Acetobacter</taxon>
    </lineage>
</organism>
<dbReference type="Proteomes" id="UP000657200">
    <property type="component" value="Unassembled WGS sequence"/>
</dbReference>
<protein>
    <recommendedName>
        <fullName evidence="2">Class II aldolase/adducin N-terminal domain-containing protein</fullName>
    </recommendedName>
</protein>
<dbReference type="InterPro" id="IPR036409">
    <property type="entry name" value="Aldolase_II/adducin_N_sf"/>
</dbReference>
<evidence type="ECO:0000313" key="3">
    <source>
        <dbReference type="EMBL" id="NHO40058.1"/>
    </source>
</evidence>
<feature type="domain" description="Class II aldolase/adducin N-terminal" evidence="2">
    <location>
        <begin position="46"/>
        <end position="242"/>
    </location>
</feature>
<comment type="caution">
    <text evidence="3">The sequence shown here is derived from an EMBL/GenBank/DDBJ whole genome shotgun (WGS) entry which is preliminary data.</text>
</comment>
<proteinExistence type="predicted"/>
<gene>
    <name evidence="3" type="ORF">GOB80_10285</name>
</gene>
<name>A0ABX0KNX2_9PROT</name>
<accession>A0ABX0KNX2</accession>
<feature type="region of interest" description="Disordered" evidence="1">
    <location>
        <begin position="1"/>
        <end position="23"/>
    </location>
</feature>
<dbReference type="InterPro" id="IPR001303">
    <property type="entry name" value="Aldolase_II/adducin_N"/>
</dbReference>